<dbReference type="AlphaFoldDB" id="A0A139LQT5"/>
<dbReference type="Proteomes" id="UP000070319">
    <property type="component" value="Unassembled WGS sequence"/>
</dbReference>
<evidence type="ECO:0000313" key="1">
    <source>
        <dbReference type="EMBL" id="KXT53766.1"/>
    </source>
</evidence>
<accession>A0A139LQT5</accession>
<name>A0A139LQT5_9BACE</name>
<evidence type="ECO:0000313" key="2">
    <source>
        <dbReference type="Proteomes" id="UP000070319"/>
    </source>
</evidence>
<dbReference type="PATRIC" id="fig|329854.7.peg.1303"/>
<gene>
    <name evidence="1" type="ORF">HMPREF2531_01289</name>
</gene>
<comment type="caution">
    <text evidence="1">The sequence shown here is derived from an EMBL/GenBank/DDBJ whole genome shotgun (WGS) entry which is preliminary data.</text>
</comment>
<organism evidence="1">
    <name type="scientific">Bacteroides intestinalis</name>
    <dbReference type="NCBI Taxonomy" id="329854"/>
    <lineage>
        <taxon>Bacteria</taxon>
        <taxon>Pseudomonadati</taxon>
        <taxon>Bacteroidota</taxon>
        <taxon>Bacteroidia</taxon>
        <taxon>Bacteroidales</taxon>
        <taxon>Bacteroidaceae</taxon>
        <taxon>Bacteroides</taxon>
    </lineage>
</organism>
<dbReference type="EMBL" id="LTDF01000051">
    <property type="protein sequence ID" value="KXT53766.1"/>
    <property type="molecule type" value="Genomic_DNA"/>
</dbReference>
<proteinExistence type="predicted"/>
<protein>
    <submittedName>
        <fullName evidence="1">Uncharacterized protein</fullName>
    </submittedName>
</protein>
<reference evidence="1 2" key="1">
    <citation type="submission" date="2016-02" db="EMBL/GenBank/DDBJ databases">
        <authorList>
            <person name="Wen L."/>
            <person name="He K."/>
            <person name="Yang H."/>
        </authorList>
    </citation>
    <scope>NUCLEOTIDE SEQUENCE [LARGE SCALE GENOMIC DNA]</scope>
    <source>
        <strain evidence="1 2">KLE1704</strain>
    </source>
</reference>
<sequence>MESISFATGLPTPSYIILHYPTPFYAIYLLDNQERTVAGVGCRK</sequence>